<evidence type="ECO:0000259" key="2">
    <source>
        <dbReference type="PROSITE" id="PS50404"/>
    </source>
</evidence>
<dbReference type="Gene3D" id="3.40.30.10">
    <property type="entry name" value="Glutaredoxin"/>
    <property type="match status" value="1"/>
</dbReference>
<evidence type="ECO:0000313" key="5">
    <source>
        <dbReference type="Proteomes" id="UP001201844"/>
    </source>
</evidence>
<evidence type="ECO:0000259" key="3">
    <source>
        <dbReference type="PROSITE" id="PS50405"/>
    </source>
</evidence>
<comment type="similarity">
    <text evidence="1">Belongs to the GST superfamily.</text>
</comment>
<keyword evidence="5" id="KW-1185">Reference proteome</keyword>
<dbReference type="PROSITE" id="PS50405">
    <property type="entry name" value="GST_CTER"/>
    <property type="match status" value="1"/>
</dbReference>
<organism evidence="4 5">
    <name type="scientific">Shinella sedimenti</name>
    <dbReference type="NCBI Taxonomy" id="2919913"/>
    <lineage>
        <taxon>Bacteria</taxon>
        <taxon>Pseudomonadati</taxon>
        <taxon>Pseudomonadota</taxon>
        <taxon>Alphaproteobacteria</taxon>
        <taxon>Hyphomicrobiales</taxon>
        <taxon>Rhizobiaceae</taxon>
        <taxon>Shinella</taxon>
    </lineage>
</organism>
<dbReference type="PANTHER" id="PTHR44051">
    <property type="entry name" value="GLUTATHIONE S-TRANSFERASE-RELATED"/>
    <property type="match status" value="1"/>
</dbReference>
<evidence type="ECO:0000313" key="4">
    <source>
        <dbReference type="EMBL" id="MCJ8150255.1"/>
    </source>
</evidence>
<dbReference type="SFLD" id="SFLDG00358">
    <property type="entry name" value="Main_(cytGST)"/>
    <property type="match status" value="1"/>
</dbReference>
<dbReference type="SUPFAM" id="SSF52833">
    <property type="entry name" value="Thioredoxin-like"/>
    <property type="match status" value="1"/>
</dbReference>
<dbReference type="Pfam" id="PF02798">
    <property type="entry name" value="GST_N"/>
    <property type="match status" value="1"/>
</dbReference>
<dbReference type="Pfam" id="PF00043">
    <property type="entry name" value="GST_C"/>
    <property type="match status" value="1"/>
</dbReference>
<dbReference type="InterPro" id="IPR036282">
    <property type="entry name" value="Glutathione-S-Trfase_C_sf"/>
</dbReference>
<dbReference type="CDD" id="cd03047">
    <property type="entry name" value="GST_N_2"/>
    <property type="match status" value="1"/>
</dbReference>
<dbReference type="SFLD" id="SFLDS00019">
    <property type="entry name" value="Glutathione_Transferase_(cytos"/>
    <property type="match status" value="1"/>
</dbReference>
<feature type="domain" description="GST C-terminal" evidence="3">
    <location>
        <begin position="86"/>
        <end position="199"/>
    </location>
</feature>
<gene>
    <name evidence="4" type="ORF">MKI86_13980</name>
</gene>
<geneLocation type="plasmid" evidence="4">
    <name>unnamed</name>
</geneLocation>
<comment type="caution">
    <text evidence="4">The sequence shown here is derived from an EMBL/GenBank/DDBJ whole genome shotgun (WGS) entry which is preliminary data.</text>
</comment>
<name>A0ABT0CNU5_9HYPH</name>
<protein>
    <submittedName>
        <fullName evidence="4">Glutathione S-transferase family protein</fullName>
    </submittedName>
</protein>
<reference evidence="4 5" key="1">
    <citation type="submission" date="2022-02" db="EMBL/GenBank/DDBJ databases">
        <title>Shinella B3.7 sp. nov., isolated from Sediment (Zhairuo Island).</title>
        <authorList>
            <person name="Chen G."/>
        </authorList>
    </citation>
    <scope>NUCLEOTIDE SEQUENCE [LARGE SCALE GENOMIC DNA]</scope>
    <source>
        <strain evidence="4 5">B3.7</strain>
        <plasmid evidence="4">unnamed</plasmid>
    </source>
</reference>
<dbReference type="PANTHER" id="PTHR44051:SF19">
    <property type="entry name" value="DISULFIDE-BOND OXIDOREDUCTASE YFCG"/>
    <property type="match status" value="1"/>
</dbReference>
<keyword evidence="4" id="KW-0614">Plasmid</keyword>
<dbReference type="InterPro" id="IPR036249">
    <property type="entry name" value="Thioredoxin-like_sf"/>
</dbReference>
<dbReference type="InterPro" id="IPR004045">
    <property type="entry name" value="Glutathione_S-Trfase_N"/>
</dbReference>
<dbReference type="InterPro" id="IPR040079">
    <property type="entry name" value="Glutathione_S-Trfase"/>
</dbReference>
<dbReference type="Gene3D" id="1.20.1050.10">
    <property type="match status" value="1"/>
</dbReference>
<dbReference type="SFLD" id="SFLDG01150">
    <property type="entry name" value="Main.1:_Beta-like"/>
    <property type="match status" value="1"/>
</dbReference>
<sequence length="199" mass="21983">MLTVYGRPNSSNSAKVFWLLDELGMDYDLILTGRGFGATDTPEFRAMNPFGKVPVLRDDETVVWESNAVLRYLAGRYGPTTLWPHDHAERSIVDRWMDWASLSLTPPLTRLRKARSAGRSGDGDLPAVLAAVTAMDELLAGSHFLAGDALSLADIVAAPSVHRWFRLPEAGEGFANLAAYAERLSERPGYRRHIRDALS</sequence>
<dbReference type="InterPro" id="IPR004046">
    <property type="entry name" value="GST_C"/>
</dbReference>
<dbReference type="EMBL" id="JAKVIN010000005">
    <property type="protein sequence ID" value="MCJ8150255.1"/>
    <property type="molecule type" value="Genomic_DNA"/>
</dbReference>
<evidence type="ECO:0000256" key="1">
    <source>
        <dbReference type="RuleBase" id="RU003494"/>
    </source>
</evidence>
<dbReference type="Proteomes" id="UP001201844">
    <property type="component" value="Unassembled WGS sequence"/>
</dbReference>
<proteinExistence type="inferred from homology"/>
<dbReference type="PROSITE" id="PS50404">
    <property type="entry name" value="GST_NTER"/>
    <property type="match status" value="1"/>
</dbReference>
<dbReference type="SUPFAM" id="SSF47616">
    <property type="entry name" value="GST C-terminal domain-like"/>
    <property type="match status" value="1"/>
</dbReference>
<accession>A0ABT0CNU5</accession>
<dbReference type="InterPro" id="IPR010987">
    <property type="entry name" value="Glutathione-S-Trfase_C-like"/>
</dbReference>
<feature type="domain" description="GST N-terminal" evidence="2">
    <location>
        <begin position="1"/>
        <end position="81"/>
    </location>
</feature>
<dbReference type="RefSeq" id="WP_241601517.1">
    <property type="nucleotide sequence ID" value="NZ_JAKVIN010000005.1"/>
</dbReference>